<dbReference type="CDD" id="cd02973">
    <property type="entry name" value="TRX_GRX_like"/>
    <property type="match status" value="1"/>
</dbReference>
<protein>
    <submittedName>
        <fullName evidence="2">Thioredoxin family protein</fullName>
    </submittedName>
</protein>
<dbReference type="Pfam" id="PF13192">
    <property type="entry name" value="Thioredoxin_3"/>
    <property type="match status" value="2"/>
</dbReference>
<dbReference type="SUPFAM" id="SSF52833">
    <property type="entry name" value="Thioredoxin-like"/>
    <property type="match status" value="2"/>
</dbReference>
<accession>A0ABZ1BMZ8</accession>
<feature type="domain" description="Thioredoxin-like fold" evidence="1">
    <location>
        <begin position="43"/>
        <end position="93"/>
    </location>
</feature>
<dbReference type="Proteomes" id="UP001333102">
    <property type="component" value="Chromosome"/>
</dbReference>
<dbReference type="NCBIfam" id="TIGR02187">
    <property type="entry name" value="PDO_seleno_TRX"/>
    <property type="match status" value="1"/>
</dbReference>
<keyword evidence="3" id="KW-1185">Reference proteome</keyword>
<feature type="domain" description="Thioredoxin-like fold" evidence="1">
    <location>
        <begin position="145"/>
        <end position="221"/>
    </location>
</feature>
<dbReference type="InterPro" id="IPR011767">
    <property type="entry name" value="GLR_AS"/>
</dbReference>
<dbReference type="InterPro" id="IPR036249">
    <property type="entry name" value="Thioredoxin-like_sf"/>
</dbReference>
<dbReference type="InterPro" id="IPR012336">
    <property type="entry name" value="Thioredoxin-like_fold"/>
</dbReference>
<dbReference type="PROSITE" id="PS51354">
    <property type="entry name" value="GLUTAREDOXIN_2"/>
    <property type="match status" value="1"/>
</dbReference>
<dbReference type="PANTHER" id="PTHR37170">
    <property type="entry name" value="GLUTAREDOXIN-RELATED"/>
    <property type="match status" value="1"/>
</dbReference>
<organism evidence="2 3">
    <name type="scientific">Geochorda subterranea</name>
    <dbReference type="NCBI Taxonomy" id="3109564"/>
    <lineage>
        <taxon>Bacteria</taxon>
        <taxon>Bacillati</taxon>
        <taxon>Bacillota</taxon>
        <taxon>Limnochordia</taxon>
        <taxon>Limnochordales</taxon>
        <taxon>Geochordaceae</taxon>
        <taxon>Geochorda</taxon>
    </lineage>
</organism>
<evidence type="ECO:0000313" key="2">
    <source>
        <dbReference type="EMBL" id="WRP14186.1"/>
    </source>
</evidence>
<dbReference type="Gene3D" id="3.40.30.80">
    <property type="match status" value="1"/>
</dbReference>
<sequence length="232" mass="25941">MATLIGERDRRYLESVFEKMEGKTRLLIFTENPSKLVVPGERPCTYCQQAVQLVQEMASTTDKVEVAVYDRKLHLDTLREYGIDLVPAIVVTDAQGSRRNVRFFGIPAGYEFGTLVEDVVDTGNGRTRLTPEVRERVRAIEVPVHLKVFVTPTCPYCPRAVRLAHQFAMENPNITADMIEATEFPELASRYGVYGVPKTVINETGEIEGAVPETVLLDQILATIGQREASQP</sequence>
<dbReference type="InterPro" id="IPR011903">
    <property type="entry name" value="TON_0319-like"/>
</dbReference>
<reference evidence="3" key="1">
    <citation type="submission" date="2023-12" db="EMBL/GenBank/DDBJ databases">
        <title>Novel isolates from deep terrestrial aquifers shed light on the physiology and ecology of the class Limnochordia.</title>
        <authorList>
            <person name="Karnachuk O.V."/>
            <person name="Lukina A.P."/>
            <person name="Avakyan M.R."/>
            <person name="Kadnikov V."/>
            <person name="Begmatov S."/>
            <person name="Beletsky A.V."/>
            <person name="Mardanov A.V."/>
            <person name="Ravin N.V."/>
        </authorList>
    </citation>
    <scope>NUCLEOTIDE SEQUENCE [LARGE SCALE GENOMIC DNA]</scope>
    <source>
        <strain evidence="3">LN</strain>
    </source>
</reference>
<evidence type="ECO:0000259" key="1">
    <source>
        <dbReference type="Pfam" id="PF13192"/>
    </source>
</evidence>
<dbReference type="PROSITE" id="PS00195">
    <property type="entry name" value="GLUTAREDOXIN_1"/>
    <property type="match status" value="1"/>
</dbReference>
<dbReference type="PANTHER" id="PTHR37170:SF1">
    <property type="entry name" value="GLUTAREDOXIN-LIKE PROTEIN"/>
    <property type="match status" value="1"/>
</dbReference>
<name>A0ABZ1BMZ8_9FIRM</name>
<dbReference type="RefSeq" id="WP_324668489.1">
    <property type="nucleotide sequence ID" value="NZ_CP141614.1"/>
</dbReference>
<proteinExistence type="predicted"/>
<evidence type="ECO:0000313" key="3">
    <source>
        <dbReference type="Proteomes" id="UP001333102"/>
    </source>
</evidence>
<dbReference type="EMBL" id="CP141614">
    <property type="protein sequence ID" value="WRP14186.1"/>
    <property type="molecule type" value="Genomic_DNA"/>
</dbReference>
<gene>
    <name evidence="2" type="ORF">VLY81_12290</name>
</gene>